<dbReference type="RefSeq" id="WP_039643990.1">
    <property type="nucleotide sequence ID" value="NZ_JXBL01000001.1"/>
</dbReference>
<dbReference type="PANTHER" id="PTHR11059:SF0">
    <property type="entry name" value="DNA REPAIR PROTEIN RECN"/>
    <property type="match status" value="1"/>
</dbReference>
<evidence type="ECO:0000256" key="3">
    <source>
        <dbReference type="ARBA" id="ARBA00021315"/>
    </source>
</evidence>
<dbReference type="Gene3D" id="3.40.50.300">
    <property type="entry name" value="P-loop containing nucleotide triphosphate hydrolases"/>
    <property type="match status" value="2"/>
</dbReference>
<dbReference type="PIRSF" id="PIRSF003128">
    <property type="entry name" value="RecN"/>
    <property type="match status" value="1"/>
</dbReference>
<dbReference type="NCBIfam" id="TIGR00634">
    <property type="entry name" value="recN"/>
    <property type="match status" value="1"/>
</dbReference>
<evidence type="ECO:0000256" key="4">
    <source>
        <dbReference type="ARBA" id="ARBA00022741"/>
    </source>
</evidence>
<evidence type="ECO:0000256" key="1">
    <source>
        <dbReference type="ARBA" id="ARBA00003618"/>
    </source>
</evidence>
<reference evidence="11 12" key="1">
    <citation type="submission" date="2015-01" db="EMBL/GenBank/DDBJ databases">
        <title>Genome sequence of the anaerobic bacterium Geobacter soli GSS01, a dissimilatory Fe(III) reducer from soil.</title>
        <authorList>
            <person name="Yang G."/>
            <person name="Zhou S."/>
        </authorList>
    </citation>
    <scope>NUCLEOTIDE SEQUENCE [LARGE SCALE GENOMIC DNA]</scope>
    <source>
        <strain evidence="11 12">GSS01</strain>
    </source>
</reference>
<dbReference type="FunFam" id="3.40.50.300:FF:000356">
    <property type="entry name" value="DNA repair protein RecN"/>
    <property type="match status" value="1"/>
</dbReference>
<comment type="function">
    <text evidence="1 9">May be involved in recombinational repair of damaged DNA.</text>
</comment>
<evidence type="ECO:0000256" key="9">
    <source>
        <dbReference type="PIRNR" id="PIRNR003128"/>
    </source>
</evidence>
<dbReference type="GO" id="GO:0005524">
    <property type="term" value="F:ATP binding"/>
    <property type="evidence" value="ECO:0007669"/>
    <property type="project" value="UniProtKB-KW"/>
</dbReference>
<protein>
    <recommendedName>
        <fullName evidence="3 9">DNA repair protein RecN</fullName>
    </recommendedName>
    <alternativeName>
        <fullName evidence="8 9">Recombination protein N</fullName>
    </alternativeName>
</protein>
<organism evidence="11 12">
    <name type="scientific">Geobacter soli</name>
    <dbReference type="NCBI Taxonomy" id="1510391"/>
    <lineage>
        <taxon>Bacteria</taxon>
        <taxon>Pseudomonadati</taxon>
        <taxon>Thermodesulfobacteriota</taxon>
        <taxon>Desulfuromonadia</taxon>
        <taxon>Geobacterales</taxon>
        <taxon>Geobacteraceae</taxon>
        <taxon>Geobacter</taxon>
    </lineage>
</organism>
<name>A0A0C1QMS1_9BACT</name>
<proteinExistence type="inferred from homology"/>
<feature type="domain" description="RecF/RecN/SMC N-terminal" evidence="10">
    <location>
        <begin position="4"/>
        <end position="505"/>
    </location>
</feature>
<dbReference type="AlphaFoldDB" id="A0A0C1QMS1"/>
<dbReference type="GO" id="GO:0043590">
    <property type="term" value="C:bacterial nucleoid"/>
    <property type="evidence" value="ECO:0007669"/>
    <property type="project" value="TreeGrafter"/>
</dbReference>
<dbReference type="SUPFAM" id="SSF52540">
    <property type="entry name" value="P-loop containing nucleoside triphosphate hydrolases"/>
    <property type="match status" value="1"/>
</dbReference>
<dbReference type="GO" id="GO:0006310">
    <property type="term" value="P:DNA recombination"/>
    <property type="evidence" value="ECO:0007669"/>
    <property type="project" value="InterPro"/>
</dbReference>
<comment type="caution">
    <text evidence="11">The sequence shown here is derived from an EMBL/GenBank/DDBJ whole genome shotgun (WGS) entry which is preliminary data.</text>
</comment>
<dbReference type="FunFam" id="3.40.50.300:FF:000319">
    <property type="entry name" value="DNA repair protein RecN"/>
    <property type="match status" value="1"/>
</dbReference>
<keyword evidence="5 9" id="KW-0227">DNA damage</keyword>
<evidence type="ECO:0000256" key="6">
    <source>
        <dbReference type="ARBA" id="ARBA00022840"/>
    </source>
</evidence>
<dbReference type="InterPro" id="IPR003395">
    <property type="entry name" value="RecF/RecN/SMC_N"/>
</dbReference>
<dbReference type="Pfam" id="PF02463">
    <property type="entry name" value="SMC_N"/>
    <property type="match status" value="1"/>
</dbReference>
<dbReference type="InterPro" id="IPR004604">
    <property type="entry name" value="DNA_recomb/repair_RecN"/>
</dbReference>
<keyword evidence="12" id="KW-1185">Reference proteome</keyword>
<evidence type="ECO:0000313" key="12">
    <source>
        <dbReference type="Proteomes" id="UP000031433"/>
    </source>
</evidence>
<dbReference type="PANTHER" id="PTHR11059">
    <property type="entry name" value="DNA REPAIR PROTEIN RECN"/>
    <property type="match status" value="1"/>
</dbReference>
<sequence length="558" mass="60692">MLTDLSIRNLAIIDSLHVSFDRGLTVLTGETGAGKSIIIDAVNLIMGGRASAELVRTGEEEATVEALFSLPVDGPLGQRLAEMGLDCNGELLVKRVVSRSGRNRVFIGGGLSTLAMLSEISRELVNIYGQHESQTLLRPENHLRLLDGFAGLDSLRAGYAAIFDRYRETEARLRELDEGEREAARRLDLLSFQVEEIRTAALAPGEEEALAGERELLVNAERLSRGSEEAYEALYGDESSVLHLLARVKGRVAEISGVDASLAPLLDVVESAAAHLEDAALTLRGYGARIEADPARLDAVDERLDLIRRLKKKYAPTVEEIIAYGEEAAREMGLLLNRDRTRNDLDRELETLAGRVREAGHGLSAKRHEAAKRLKAAMEREIHQLAMRHALFDVALEELPEPRQTGLDSVSFLFSPNPGEEPKPLARIASGGELSRLMLALKQVHPESDVPTLIFDEVDTGIGGATSALVGEKLKRVSRAQQVLCITHLPQVAAFADRHYKVEKRVEGGRTATAVTPLEGEGRVAEMARMLGGVTITGTTLDHAREMIDGARRAAAGS</sequence>
<evidence type="ECO:0000256" key="7">
    <source>
        <dbReference type="ARBA" id="ARBA00023204"/>
    </source>
</evidence>
<evidence type="ECO:0000259" key="10">
    <source>
        <dbReference type="Pfam" id="PF02463"/>
    </source>
</evidence>
<keyword evidence="7 9" id="KW-0234">DNA repair</keyword>
<evidence type="ECO:0000256" key="5">
    <source>
        <dbReference type="ARBA" id="ARBA00022763"/>
    </source>
</evidence>
<dbReference type="Proteomes" id="UP000031433">
    <property type="component" value="Unassembled WGS sequence"/>
</dbReference>
<gene>
    <name evidence="11" type="ORF">SE37_04345</name>
</gene>
<dbReference type="CDD" id="cd03241">
    <property type="entry name" value="ABC_RecN"/>
    <property type="match status" value="2"/>
</dbReference>
<keyword evidence="6" id="KW-0067">ATP-binding</keyword>
<accession>A0A0C1QMS1</accession>
<dbReference type="NCBIfam" id="NF008121">
    <property type="entry name" value="PRK10869.1"/>
    <property type="match status" value="1"/>
</dbReference>
<evidence type="ECO:0000313" key="11">
    <source>
        <dbReference type="EMBL" id="KIE41912.1"/>
    </source>
</evidence>
<dbReference type="InterPro" id="IPR027417">
    <property type="entry name" value="P-loop_NTPase"/>
</dbReference>
<dbReference type="GO" id="GO:0009432">
    <property type="term" value="P:SOS response"/>
    <property type="evidence" value="ECO:0007669"/>
    <property type="project" value="TreeGrafter"/>
</dbReference>
<evidence type="ECO:0000256" key="2">
    <source>
        <dbReference type="ARBA" id="ARBA00009441"/>
    </source>
</evidence>
<dbReference type="GO" id="GO:0006281">
    <property type="term" value="P:DNA repair"/>
    <property type="evidence" value="ECO:0007669"/>
    <property type="project" value="UniProtKB-KW"/>
</dbReference>
<dbReference type="EMBL" id="JXBL01000001">
    <property type="protein sequence ID" value="KIE41912.1"/>
    <property type="molecule type" value="Genomic_DNA"/>
</dbReference>
<keyword evidence="4" id="KW-0547">Nucleotide-binding</keyword>
<comment type="similarity">
    <text evidence="2 9">Belongs to the RecN family.</text>
</comment>
<evidence type="ECO:0000256" key="8">
    <source>
        <dbReference type="ARBA" id="ARBA00033408"/>
    </source>
</evidence>